<sequence length="105" mass="12059">MYFLVKDVMVPRELRQILPSPLSSVKLLNLRLLGEPINFSIKKLSDGLLWISPHAKSVSIVYEDFNMVSQKCEFSYKAQLNCKEETISCCKSLPRLMLATLHRES</sequence>
<reference evidence="1" key="1">
    <citation type="journal article" date="2023" name="Plant J.">
        <title>Genome sequences and population genomics provide insights into the demographic history, inbreeding, and mutation load of two 'living fossil' tree species of Dipteronia.</title>
        <authorList>
            <person name="Feng Y."/>
            <person name="Comes H.P."/>
            <person name="Chen J."/>
            <person name="Zhu S."/>
            <person name="Lu R."/>
            <person name="Zhang X."/>
            <person name="Li P."/>
            <person name="Qiu J."/>
            <person name="Olsen K.M."/>
            <person name="Qiu Y."/>
        </authorList>
    </citation>
    <scope>NUCLEOTIDE SEQUENCE</scope>
    <source>
        <strain evidence="1">KIB01</strain>
    </source>
</reference>
<evidence type="ECO:0000313" key="2">
    <source>
        <dbReference type="Proteomes" id="UP001280121"/>
    </source>
</evidence>
<dbReference type="Proteomes" id="UP001280121">
    <property type="component" value="Unassembled WGS sequence"/>
</dbReference>
<proteinExistence type="predicted"/>
<dbReference type="AlphaFoldDB" id="A0AAD9X5L9"/>
<protein>
    <submittedName>
        <fullName evidence="1">Uncharacterized protein</fullName>
    </submittedName>
</protein>
<keyword evidence="2" id="KW-1185">Reference proteome</keyword>
<name>A0AAD9X5L9_9ROSI</name>
<accession>A0AAD9X5L9</accession>
<comment type="caution">
    <text evidence="1">The sequence shown here is derived from an EMBL/GenBank/DDBJ whole genome shotgun (WGS) entry which is preliminary data.</text>
</comment>
<evidence type="ECO:0000313" key="1">
    <source>
        <dbReference type="EMBL" id="KAK2653280.1"/>
    </source>
</evidence>
<gene>
    <name evidence="1" type="ORF">Ddye_013136</name>
</gene>
<dbReference type="EMBL" id="JANJYI010000004">
    <property type="protein sequence ID" value="KAK2653280.1"/>
    <property type="molecule type" value="Genomic_DNA"/>
</dbReference>
<organism evidence="1 2">
    <name type="scientific">Dipteronia dyeriana</name>
    <dbReference type="NCBI Taxonomy" id="168575"/>
    <lineage>
        <taxon>Eukaryota</taxon>
        <taxon>Viridiplantae</taxon>
        <taxon>Streptophyta</taxon>
        <taxon>Embryophyta</taxon>
        <taxon>Tracheophyta</taxon>
        <taxon>Spermatophyta</taxon>
        <taxon>Magnoliopsida</taxon>
        <taxon>eudicotyledons</taxon>
        <taxon>Gunneridae</taxon>
        <taxon>Pentapetalae</taxon>
        <taxon>rosids</taxon>
        <taxon>malvids</taxon>
        <taxon>Sapindales</taxon>
        <taxon>Sapindaceae</taxon>
        <taxon>Hippocastanoideae</taxon>
        <taxon>Acereae</taxon>
        <taxon>Dipteronia</taxon>
    </lineage>
</organism>